<dbReference type="EMBL" id="JACXZA010000005">
    <property type="protein sequence ID" value="MBD3920999.1"/>
    <property type="molecule type" value="Genomic_DNA"/>
</dbReference>
<dbReference type="SUPFAM" id="SSF52540">
    <property type="entry name" value="P-loop containing nucleoside triphosphate hydrolases"/>
    <property type="match status" value="2"/>
</dbReference>
<keyword evidence="2" id="KW-0067">ATP-binding</keyword>
<keyword evidence="1" id="KW-0547">Nucleotide-binding</keyword>
<feature type="domain" description="Helicase C-terminal" evidence="4">
    <location>
        <begin position="499"/>
        <end position="661"/>
    </location>
</feature>
<keyword evidence="5" id="KW-0347">Helicase</keyword>
<dbReference type="PROSITE" id="PS51194">
    <property type="entry name" value="HELICASE_CTER"/>
    <property type="match status" value="1"/>
</dbReference>
<dbReference type="SMART" id="SM00487">
    <property type="entry name" value="DEXDc"/>
    <property type="match status" value="1"/>
</dbReference>
<evidence type="ECO:0000313" key="6">
    <source>
        <dbReference type="Proteomes" id="UP000609346"/>
    </source>
</evidence>
<gene>
    <name evidence="5" type="ORF">H8B09_19695</name>
</gene>
<dbReference type="RefSeq" id="WP_191205306.1">
    <property type="nucleotide sequence ID" value="NZ_JACXZA010000005.1"/>
</dbReference>
<proteinExistence type="predicted"/>
<sequence>MNLKRSIQVLLNYIETKETELLSWGFVEGGLSETNLELFIEEWIGLTGSNFTVDELLSDLYKEGLMYEIHGRKGLIWRSRMAETIRLMARLRQWRHYHKEKWHLAPTLVSDFRLSVKERKYPKRKFTSEQTVSQLKEYLTTQEQEAIQCMLDRGTDFKLSQFQVLSSRQLFTDSKEDRSKGMIVCAGTGTGKTLSFYLPAFTKIGALISKSEPTYISAIALYPRNELLKDQFSDAYKEARRLDAWLQSKGKRKLRIAAIFGATPKTISDVPQKWESYQKSGYICPFMPCPTCGEALYWRTQDIQNEIAKLLCTSCQSVLSEDEVILTREQAVKTPPDILFTTTEMLNRFLSNVKFGRLIGAFNGKPPKWVLLDEVHTYTGTHGAHVALLLRRWQHAIQTNLHFTGLSATLEEAGQFFGQLTGLKKSNIEWIQANQGEMETTGHEYQLVLRGDPSSITSTLSTSIQTTMLMRRMLEGVIKTPHYGRKVFVFTDDLDVTNRLYHNLLDAEGRFPNGREMNDPPLAAYRASANSDLSNRVREGQAWTFAERLGHDLERKLIIGRTSSQDIGVSSEAEVVVATASLEVGYNDKAVGAVIQHKAPLDMAAYLQRKGRAGRDPNMRPWMITVLSDYGRDRFTYQNYESLFDPILTKKELPVQNRYILRMQVVFSTLDWFTSMIQPTSSYRISIWDTCTRPTTSEPFMTTRFQLVTLIEKVLTHDPTRKRLENHLLSALHLDKEQLMAILWDPPRSLMMNVLPTLLRRLDSNWGRVDGKQEVITANSPLPEFVPQNLFSELTLPEVQIHAPKRREEREVNQPPSLSITQAMNTFVPGRVTRRFGVNRSDESHWVAPTTLEPTNSIEPIEIKTFCTVYDEIGEVSFREYGEEITIPLIRPWRYDTQLIPGNISPTSNGFLKWRTNIAPQTFNVNLNGVTMELPSGSSWSTLIEEISFYTHLNQQPVIVKRFASDGEHTLKFVTNESYEKKTQYYIAEQRVALGFEHEVDGIAFRFHIPTSIIEENDSNQDKLRSYRVAYYTYRVMHDEELRGIANVFQLERLAELYISSLVTTSLINQCNLQTARELIAKHPLPKIMNRVLSVVFEVQSTSDIEEDNQGDYQRLHQQLLELSEHEIINKRLYELSEVLWGTPDEGWKIWAVERWNMTLGAAILQACKELSGSAQNDDIVFDLDPSCDTGSGNSVIWITELTGGGAGIIEEVMRRYQEDPRRFFRLVESALGPSDLEIANTEMSRSVTLAVRDEQVELAFEQVRSAVDHAEAKLALKTMQQCLREKGVLVTKPVLNSLLNRVLKPGSSPLTDGLLHQVISIWDYEEERLGIELDARVVAYALSQDSVYRDKLLHALSQIDSETVQNSHFCFQVLYSLMWPRGNAIRTRALLAYNPFAPRVPMDRELVRDTLPIQESLILSGEQWKETIQETLVRQGHVRLAINIEHLHRLRQVILSLASEPIDIGFLNVYPRIEGIRREGNYYVVSIDIREAIA</sequence>
<evidence type="ECO:0000259" key="3">
    <source>
        <dbReference type="PROSITE" id="PS51192"/>
    </source>
</evidence>
<name>A0ABR8N2H1_9BACL</name>
<protein>
    <submittedName>
        <fullName evidence="5">DEAD/DEAH box helicase</fullName>
    </submittedName>
</protein>
<dbReference type="InterPro" id="IPR001650">
    <property type="entry name" value="Helicase_C-like"/>
</dbReference>
<evidence type="ECO:0000256" key="2">
    <source>
        <dbReference type="ARBA" id="ARBA00022840"/>
    </source>
</evidence>
<keyword evidence="6" id="KW-1185">Reference proteome</keyword>
<dbReference type="InterPro" id="IPR052511">
    <property type="entry name" value="ATP-dep_Helicase"/>
</dbReference>
<dbReference type="PANTHER" id="PTHR47962">
    <property type="entry name" value="ATP-DEPENDENT HELICASE LHR-RELATED-RELATED"/>
    <property type="match status" value="1"/>
</dbReference>
<dbReference type="InterPro" id="IPR011545">
    <property type="entry name" value="DEAD/DEAH_box_helicase_dom"/>
</dbReference>
<evidence type="ECO:0000313" key="5">
    <source>
        <dbReference type="EMBL" id="MBD3920999.1"/>
    </source>
</evidence>
<dbReference type="Pfam" id="PF00270">
    <property type="entry name" value="DEAD"/>
    <property type="match status" value="2"/>
</dbReference>
<dbReference type="PROSITE" id="PS51192">
    <property type="entry name" value="HELICASE_ATP_BIND_1"/>
    <property type="match status" value="1"/>
</dbReference>
<dbReference type="Pfam" id="PF00271">
    <property type="entry name" value="Helicase_C"/>
    <property type="match status" value="1"/>
</dbReference>
<dbReference type="NCBIfam" id="NF041067">
    <property type="entry name" value="DpdJ"/>
    <property type="match status" value="1"/>
</dbReference>
<dbReference type="InterPro" id="IPR014001">
    <property type="entry name" value="Helicase_ATP-bd"/>
</dbReference>
<reference evidence="5 6" key="1">
    <citation type="submission" date="2020-09" db="EMBL/GenBank/DDBJ databases">
        <title>Paenibacillus sp. strain PR3 16S rRNA gene Genome sequencing and assembly.</title>
        <authorList>
            <person name="Kim J."/>
        </authorList>
    </citation>
    <scope>NUCLEOTIDE SEQUENCE [LARGE SCALE GENOMIC DNA]</scope>
    <source>
        <strain evidence="5 6">PR3</strain>
    </source>
</reference>
<dbReference type="GO" id="GO:0004386">
    <property type="term" value="F:helicase activity"/>
    <property type="evidence" value="ECO:0007669"/>
    <property type="project" value="UniProtKB-KW"/>
</dbReference>
<dbReference type="PANTHER" id="PTHR47962:SF5">
    <property type="entry name" value="ATP-DEPENDENT HELICASE LHR-RELATED"/>
    <property type="match status" value="1"/>
</dbReference>
<dbReference type="Gene3D" id="3.40.50.300">
    <property type="entry name" value="P-loop containing nucleotide triphosphate hydrolases"/>
    <property type="match status" value="2"/>
</dbReference>
<feature type="domain" description="Helicase ATP-binding" evidence="3">
    <location>
        <begin position="173"/>
        <end position="428"/>
    </location>
</feature>
<dbReference type="InterPro" id="IPR027417">
    <property type="entry name" value="P-loop_NTPase"/>
</dbReference>
<dbReference type="Proteomes" id="UP000609346">
    <property type="component" value="Unassembled WGS sequence"/>
</dbReference>
<organism evidence="5 6">
    <name type="scientific">Paenibacillus terricola</name>
    <dbReference type="NCBI Taxonomy" id="2763503"/>
    <lineage>
        <taxon>Bacteria</taxon>
        <taxon>Bacillati</taxon>
        <taxon>Bacillota</taxon>
        <taxon>Bacilli</taxon>
        <taxon>Bacillales</taxon>
        <taxon>Paenibacillaceae</taxon>
        <taxon>Paenibacillus</taxon>
    </lineage>
</organism>
<evidence type="ECO:0000259" key="4">
    <source>
        <dbReference type="PROSITE" id="PS51194"/>
    </source>
</evidence>
<evidence type="ECO:0000256" key="1">
    <source>
        <dbReference type="ARBA" id="ARBA00022741"/>
    </source>
</evidence>
<accession>A0ABR8N2H1</accession>
<keyword evidence="5" id="KW-0378">Hydrolase</keyword>
<comment type="caution">
    <text evidence="5">The sequence shown here is derived from an EMBL/GenBank/DDBJ whole genome shotgun (WGS) entry which is preliminary data.</text>
</comment>
<dbReference type="SMART" id="SM00490">
    <property type="entry name" value="HELICc"/>
    <property type="match status" value="1"/>
</dbReference>